<accession>A0A3N0V0H1</accession>
<dbReference type="EMBL" id="RJVO01000010">
    <property type="protein sequence ID" value="ROH86011.1"/>
    <property type="molecule type" value="Genomic_DNA"/>
</dbReference>
<feature type="signal peptide" evidence="1">
    <location>
        <begin position="1"/>
        <end position="21"/>
    </location>
</feature>
<keyword evidence="1" id="KW-0732">Signal</keyword>
<evidence type="ECO:0000256" key="1">
    <source>
        <dbReference type="SAM" id="SignalP"/>
    </source>
</evidence>
<dbReference type="RefSeq" id="WP_123213020.1">
    <property type="nucleotide sequence ID" value="NZ_RJVO01000010.1"/>
</dbReference>
<name>A0A3N0V0H1_9GAMM</name>
<keyword evidence="3" id="KW-1185">Reference proteome</keyword>
<reference evidence="2 3" key="1">
    <citation type="submission" date="2018-10" db="EMBL/GenBank/DDBJ databases">
        <authorList>
            <person name="Chen W.-M."/>
        </authorList>
    </citation>
    <scope>NUCLEOTIDE SEQUENCE [LARGE SCALE GENOMIC DNA]</scope>
    <source>
        <strain evidence="2 3">THS-13</strain>
    </source>
</reference>
<gene>
    <name evidence="2" type="ORF">ED208_16445</name>
</gene>
<protein>
    <submittedName>
        <fullName evidence="2">Uncharacterized protein</fullName>
    </submittedName>
</protein>
<comment type="caution">
    <text evidence="2">The sequence shown here is derived from an EMBL/GenBank/DDBJ whole genome shotgun (WGS) entry which is preliminary data.</text>
</comment>
<feature type="chain" id="PRO_5018110932" evidence="1">
    <location>
        <begin position="22"/>
        <end position="175"/>
    </location>
</feature>
<evidence type="ECO:0000313" key="2">
    <source>
        <dbReference type="EMBL" id="ROH86011.1"/>
    </source>
</evidence>
<sequence>MRSVPLAAVTTLALVPTLLFAQIAPAEAPAEAPKAMTVPEKQAQKHGVVGCRETVASVSEVMLRGARSHHALSTFNEQAADSHAMHSLVIAERGGEREVFSLFAAPTPAGSCDSGFVAVRYYDSSCPATREQLGTEYRYYGDLGSNATYVRGDSEYLTLMPASRGCVAIRYETLF</sequence>
<organism evidence="2 3">
    <name type="scientific">Stagnimonas aquatica</name>
    <dbReference type="NCBI Taxonomy" id="2689987"/>
    <lineage>
        <taxon>Bacteria</taxon>
        <taxon>Pseudomonadati</taxon>
        <taxon>Pseudomonadota</taxon>
        <taxon>Gammaproteobacteria</taxon>
        <taxon>Nevskiales</taxon>
        <taxon>Nevskiaceae</taxon>
        <taxon>Stagnimonas</taxon>
    </lineage>
</organism>
<proteinExistence type="predicted"/>
<evidence type="ECO:0000313" key="3">
    <source>
        <dbReference type="Proteomes" id="UP000282106"/>
    </source>
</evidence>
<dbReference type="InParanoid" id="A0A3N0V0H1"/>
<dbReference type="Proteomes" id="UP000282106">
    <property type="component" value="Unassembled WGS sequence"/>
</dbReference>
<dbReference type="AlphaFoldDB" id="A0A3N0V0H1"/>